<comment type="caution">
    <text evidence="1">The sequence shown here is derived from an EMBL/GenBank/DDBJ whole genome shotgun (WGS) entry which is preliminary data.</text>
</comment>
<reference evidence="1 2" key="1">
    <citation type="journal article" date="2019" name="Commun. Biol.">
        <title>The bagworm genome reveals a unique fibroin gene that provides high tensile strength.</title>
        <authorList>
            <person name="Kono N."/>
            <person name="Nakamura H."/>
            <person name="Ohtoshi R."/>
            <person name="Tomita M."/>
            <person name="Numata K."/>
            <person name="Arakawa K."/>
        </authorList>
    </citation>
    <scope>NUCLEOTIDE SEQUENCE [LARGE SCALE GENOMIC DNA]</scope>
</reference>
<keyword evidence="2" id="KW-1185">Reference proteome</keyword>
<dbReference type="EMBL" id="BGZK01000349">
    <property type="protein sequence ID" value="GBP38465.1"/>
    <property type="molecule type" value="Genomic_DNA"/>
</dbReference>
<name>A0A4C1VL48_EUMVA</name>
<organism evidence="1 2">
    <name type="scientific">Eumeta variegata</name>
    <name type="common">Bagworm moth</name>
    <name type="synonym">Eumeta japonica</name>
    <dbReference type="NCBI Taxonomy" id="151549"/>
    <lineage>
        <taxon>Eukaryota</taxon>
        <taxon>Metazoa</taxon>
        <taxon>Ecdysozoa</taxon>
        <taxon>Arthropoda</taxon>
        <taxon>Hexapoda</taxon>
        <taxon>Insecta</taxon>
        <taxon>Pterygota</taxon>
        <taxon>Neoptera</taxon>
        <taxon>Endopterygota</taxon>
        <taxon>Lepidoptera</taxon>
        <taxon>Glossata</taxon>
        <taxon>Ditrysia</taxon>
        <taxon>Tineoidea</taxon>
        <taxon>Psychidae</taxon>
        <taxon>Oiketicinae</taxon>
        <taxon>Eumeta</taxon>
    </lineage>
</organism>
<evidence type="ECO:0000313" key="1">
    <source>
        <dbReference type="EMBL" id="GBP38465.1"/>
    </source>
</evidence>
<gene>
    <name evidence="1" type="ORF">EVAR_23671_1</name>
</gene>
<dbReference type="AlphaFoldDB" id="A0A4C1VL48"/>
<evidence type="ECO:0000313" key="2">
    <source>
        <dbReference type="Proteomes" id="UP000299102"/>
    </source>
</evidence>
<accession>A0A4C1VL48</accession>
<protein>
    <submittedName>
        <fullName evidence="1">Uncharacterized protein</fullName>
    </submittedName>
</protein>
<proteinExistence type="predicted"/>
<sequence>MRTRWPRLLQLNQTHTFRWSFFTGHIKADGALSKHVTRLIDDEFGRNEGVVGPRRRKMVNFYALASYTHKVAASAIEFRSVNESSGGPLPFH</sequence>
<dbReference type="Proteomes" id="UP000299102">
    <property type="component" value="Unassembled WGS sequence"/>
</dbReference>